<evidence type="ECO:0000313" key="2">
    <source>
        <dbReference type="Proteomes" id="UP001159427"/>
    </source>
</evidence>
<dbReference type="Proteomes" id="UP001159427">
    <property type="component" value="Unassembled WGS sequence"/>
</dbReference>
<organism evidence="1 2">
    <name type="scientific">Porites evermanni</name>
    <dbReference type="NCBI Taxonomy" id="104178"/>
    <lineage>
        <taxon>Eukaryota</taxon>
        <taxon>Metazoa</taxon>
        <taxon>Cnidaria</taxon>
        <taxon>Anthozoa</taxon>
        <taxon>Hexacorallia</taxon>
        <taxon>Scleractinia</taxon>
        <taxon>Fungiina</taxon>
        <taxon>Poritidae</taxon>
        <taxon>Porites</taxon>
    </lineage>
</organism>
<gene>
    <name evidence="1" type="ORF">PEVE_00003258</name>
</gene>
<dbReference type="EMBL" id="CALNXI010001195">
    <property type="protein sequence ID" value="CAH3159606.1"/>
    <property type="molecule type" value="Genomic_DNA"/>
</dbReference>
<name>A0ABN8Q8S4_9CNID</name>
<feature type="non-terminal residue" evidence="1">
    <location>
        <position position="78"/>
    </location>
</feature>
<proteinExistence type="predicted"/>
<sequence length="78" mass="8829">LGRDQDFAHTILDSFWRRDKRYQIGGAHLRFVTEIDSKSPFSCVNRSPLAFLPFVRECKGTALDSGFQIVDSAFFVSG</sequence>
<accession>A0ABN8Q8S4</accession>
<protein>
    <submittedName>
        <fullName evidence="1">Uncharacterized protein</fullName>
    </submittedName>
</protein>
<evidence type="ECO:0000313" key="1">
    <source>
        <dbReference type="EMBL" id="CAH3159606.1"/>
    </source>
</evidence>
<feature type="non-terminal residue" evidence="1">
    <location>
        <position position="1"/>
    </location>
</feature>
<keyword evidence="2" id="KW-1185">Reference proteome</keyword>
<reference evidence="1 2" key="1">
    <citation type="submission" date="2022-05" db="EMBL/GenBank/DDBJ databases">
        <authorList>
            <consortium name="Genoscope - CEA"/>
            <person name="William W."/>
        </authorList>
    </citation>
    <scope>NUCLEOTIDE SEQUENCE [LARGE SCALE GENOMIC DNA]</scope>
</reference>
<comment type="caution">
    <text evidence="1">The sequence shown here is derived from an EMBL/GenBank/DDBJ whole genome shotgun (WGS) entry which is preliminary data.</text>
</comment>